<sequence length="329" mass="37769">MGSSSNVNPIGEPYNHEDVILTEEEALRLSNPWIGTFRVQRPEEFNSEEQERATYSNRNTNPEEPIPSTFEEFQAAGSLRQTWIEDPSVPCPILRSNLTVQDLYDQGWSIQDREPDLNWFDVDEIRGLDIPQDHSDPTGRLEHFNYAYEEWGGPGAEWTGYTGPGLMFITDIERAPDSASPSIAEITKVVYERTFDINGLKHVFYQNIVHKQTRAFITQFLYTTERLGYTWIERPGDHRTWERGTAEYQALLGTRMGKIVAYLVLASYPRGTRSIARVVTYRIDNSASINMRFDIESVEVQSDQGLRRSTRQRNCLRCFRGGCGGCYVL</sequence>
<keyword evidence="3" id="KW-1185">Reference proteome</keyword>
<dbReference type="AlphaFoldDB" id="A0AAD6C190"/>
<evidence type="ECO:0000313" key="2">
    <source>
        <dbReference type="EMBL" id="KAJ5439988.1"/>
    </source>
</evidence>
<organism evidence="2 3">
    <name type="scientific">Penicillium daleae</name>
    <dbReference type="NCBI Taxonomy" id="63821"/>
    <lineage>
        <taxon>Eukaryota</taxon>
        <taxon>Fungi</taxon>
        <taxon>Dikarya</taxon>
        <taxon>Ascomycota</taxon>
        <taxon>Pezizomycotina</taxon>
        <taxon>Eurotiomycetes</taxon>
        <taxon>Eurotiomycetidae</taxon>
        <taxon>Eurotiales</taxon>
        <taxon>Aspergillaceae</taxon>
        <taxon>Penicillium</taxon>
    </lineage>
</organism>
<dbReference type="Proteomes" id="UP001213681">
    <property type="component" value="Unassembled WGS sequence"/>
</dbReference>
<dbReference type="RefSeq" id="XP_056763217.1">
    <property type="nucleotide sequence ID" value="XM_056914368.1"/>
</dbReference>
<evidence type="ECO:0000256" key="1">
    <source>
        <dbReference type="SAM" id="MobiDB-lite"/>
    </source>
</evidence>
<dbReference type="GO" id="GO:0051537">
    <property type="term" value="F:2 iron, 2 sulfur cluster binding"/>
    <property type="evidence" value="ECO:0007669"/>
    <property type="project" value="InterPro"/>
</dbReference>
<gene>
    <name evidence="2" type="ORF">N7458_010986</name>
</gene>
<protein>
    <submittedName>
        <fullName evidence="2">Uncharacterized protein</fullName>
    </submittedName>
</protein>
<comment type="caution">
    <text evidence="2">The sequence shown here is derived from an EMBL/GenBank/DDBJ whole genome shotgun (WGS) entry which is preliminary data.</text>
</comment>
<reference evidence="2" key="1">
    <citation type="submission" date="2022-12" db="EMBL/GenBank/DDBJ databases">
        <authorList>
            <person name="Petersen C."/>
        </authorList>
    </citation>
    <scope>NUCLEOTIDE SEQUENCE</scope>
    <source>
        <strain evidence="2">IBT 16125</strain>
    </source>
</reference>
<dbReference type="EMBL" id="JAPVEA010000008">
    <property type="protein sequence ID" value="KAJ5439988.1"/>
    <property type="molecule type" value="Genomic_DNA"/>
</dbReference>
<accession>A0AAD6C190</accession>
<evidence type="ECO:0000313" key="3">
    <source>
        <dbReference type="Proteomes" id="UP001213681"/>
    </source>
</evidence>
<proteinExistence type="predicted"/>
<feature type="compositionally biased region" description="Polar residues" evidence="1">
    <location>
        <begin position="53"/>
        <end position="62"/>
    </location>
</feature>
<dbReference type="PROSITE" id="PS00197">
    <property type="entry name" value="2FE2S_FER_1"/>
    <property type="match status" value="1"/>
</dbReference>
<reference evidence="2" key="2">
    <citation type="journal article" date="2023" name="IMA Fungus">
        <title>Comparative genomic study of the Penicillium genus elucidates a diverse pangenome and 15 lateral gene transfer events.</title>
        <authorList>
            <person name="Petersen C."/>
            <person name="Sorensen T."/>
            <person name="Nielsen M.R."/>
            <person name="Sondergaard T.E."/>
            <person name="Sorensen J.L."/>
            <person name="Fitzpatrick D.A."/>
            <person name="Frisvad J.C."/>
            <person name="Nielsen K.L."/>
        </authorList>
    </citation>
    <scope>NUCLEOTIDE SEQUENCE</scope>
    <source>
        <strain evidence="2">IBT 16125</strain>
    </source>
</reference>
<name>A0AAD6C190_9EURO</name>
<feature type="compositionally biased region" description="Basic and acidic residues" evidence="1">
    <location>
        <begin position="41"/>
        <end position="52"/>
    </location>
</feature>
<dbReference type="InterPro" id="IPR006058">
    <property type="entry name" value="2Fe2S_fd_BS"/>
</dbReference>
<dbReference type="GeneID" id="81604611"/>
<feature type="region of interest" description="Disordered" evidence="1">
    <location>
        <begin position="41"/>
        <end position="65"/>
    </location>
</feature>